<dbReference type="InterPro" id="IPR029044">
    <property type="entry name" value="Nucleotide-diphossugar_trans"/>
</dbReference>
<dbReference type="InterPro" id="IPR001173">
    <property type="entry name" value="Glyco_trans_2-like"/>
</dbReference>
<name>A0A8S0WM30_9GAMM</name>
<gene>
    <name evidence="2" type="ORF">METHB2_1070002</name>
</gene>
<comment type="caution">
    <text evidence="2">The sequence shown here is derived from an EMBL/GenBank/DDBJ whole genome shotgun (WGS) entry which is preliminary data.</text>
</comment>
<protein>
    <recommendedName>
        <fullName evidence="1">Glycosyltransferase 2-like domain-containing protein</fullName>
    </recommendedName>
</protein>
<dbReference type="Gene3D" id="3.90.550.10">
    <property type="entry name" value="Spore Coat Polysaccharide Biosynthesis Protein SpsA, Chain A"/>
    <property type="match status" value="1"/>
</dbReference>
<dbReference type="PANTHER" id="PTHR43685">
    <property type="entry name" value="GLYCOSYLTRANSFERASE"/>
    <property type="match status" value="1"/>
</dbReference>
<evidence type="ECO:0000259" key="1">
    <source>
        <dbReference type="Pfam" id="PF00535"/>
    </source>
</evidence>
<organism evidence="2 3">
    <name type="scientific">Candidatus Methylobacter favarea</name>
    <dbReference type="NCBI Taxonomy" id="2707345"/>
    <lineage>
        <taxon>Bacteria</taxon>
        <taxon>Pseudomonadati</taxon>
        <taxon>Pseudomonadota</taxon>
        <taxon>Gammaproteobacteria</taxon>
        <taxon>Methylococcales</taxon>
        <taxon>Methylococcaceae</taxon>
        <taxon>Methylobacter</taxon>
    </lineage>
</organism>
<reference evidence="2 3" key="1">
    <citation type="submission" date="2020-02" db="EMBL/GenBank/DDBJ databases">
        <authorList>
            <person name="Hogendoorn C."/>
        </authorList>
    </citation>
    <scope>NUCLEOTIDE SEQUENCE [LARGE SCALE GENOMIC DNA]</scope>
    <source>
        <strain evidence="2">METHB21</strain>
    </source>
</reference>
<dbReference type="RefSeq" id="WP_174624499.1">
    <property type="nucleotide sequence ID" value="NZ_CADCXN010000010.1"/>
</dbReference>
<evidence type="ECO:0000313" key="3">
    <source>
        <dbReference type="Proteomes" id="UP000494216"/>
    </source>
</evidence>
<feature type="domain" description="Glycosyltransferase 2-like" evidence="1">
    <location>
        <begin position="12"/>
        <end position="130"/>
    </location>
</feature>
<proteinExistence type="predicted"/>
<dbReference type="Pfam" id="PF00535">
    <property type="entry name" value="Glycos_transf_2"/>
    <property type="match status" value="1"/>
</dbReference>
<dbReference type="SUPFAM" id="SSF53448">
    <property type="entry name" value="Nucleotide-diphospho-sugar transferases"/>
    <property type="match status" value="1"/>
</dbReference>
<dbReference type="EMBL" id="CADCXN010000010">
    <property type="protein sequence ID" value="CAA9889490.1"/>
    <property type="molecule type" value="Genomic_DNA"/>
</dbReference>
<dbReference type="CDD" id="cd00761">
    <property type="entry name" value="Glyco_tranf_GTA_type"/>
    <property type="match status" value="1"/>
</dbReference>
<keyword evidence="3" id="KW-1185">Reference proteome</keyword>
<accession>A0A8S0WM30</accession>
<sequence length="325" mass="37554">MEFDTSEKIEVTVIICTRDRASQLSNVLDSACELVIPSGLAWEFIVVDNGSSDDTFDVVAEYKGRLPIRYVREETPGLSNARNRGVDEARGDYICWTDDDVLIDPAWLSAYAKAFRRHPEAAVFGGRVIPWLEKPTPNWFEKAKYDWPLNNLLAHRDFGDNIVALTFKGWLVPWGANFAVRMSEQRRYQYNPELGVSPIHKRVGEETDVIYRIFKDGGNGWWVPDSKVTHIIPAKRQTLRYLFYYSFLAGETISYLRDKYPTDNFLLASGNAPPEYDFNRIRLYRLTIKRALRFLFAMLFNKTSRLVLLREVGYFAGAASYRRTE</sequence>
<evidence type="ECO:0000313" key="2">
    <source>
        <dbReference type="EMBL" id="CAA9889490.1"/>
    </source>
</evidence>
<dbReference type="InterPro" id="IPR050834">
    <property type="entry name" value="Glycosyltransf_2"/>
</dbReference>
<dbReference type="Proteomes" id="UP000494216">
    <property type="component" value="Unassembled WGS sequence"/>
</dbReference>
<dbReference type="AlphaFoldDB" id="A0A8S0WM30"/>
<dbReference type="PANTHER" id="PTHR43685:SF3">
    <property type="entry name" value="SLR2126 PROTEIN"/>
    <property type="match status" value="1"/>
</dbReference>